<dbReference type="AlphaFoldDB" id="A0A0A9YPX3"/>
<proteinExistence type="predicted"/>
<gene>
    <name evidence="1" type="primary">gpsA_0</name>
    <name evidence="1" type="ORF">CM83_23024</name>
</gene>
<accession>A0A0A9YPX3</accession>
<sequence>MLLHTHTPLTKTTQQMRLTRSMYTRIVRRVSMILSFSQEMKTQRWCWRYMTVYIPLPLCRCIHTHLSDDVSEDVLGDATKMHPSHSTTTSMRLRVLIVPNSFAFTVKVRNKLHIYNDVLVSLVVKWYGYGKTS</sequence>
<protein>
    <submittedName>
        <fullName evidence="1">Glycerol-3-phosphate dehydrogenase [NAD(P)+]</fullName>
    </submittedName>
</protein>
<evidence type="ECO:0000313" key="1">
    <source>
        <dbReference type="EMBL" id="JAG34284.1"/>
    </source>
</evidence>
<reference evidence="1" key="1">
    <citation type="journal article" date="2014" name="PLoS ONE">
        <title>Transcriptome-Based Identification of ABC Transporters in the Western Tarnished Plant Bug Lygus hesperus.</title>
        <authorList>
            <person name="Hull J.J."/>
            <person name="Chaney K."/>
            <person name="Geib S.M."/>
            <person name="Fabrick J.A."/>
            <person name="Brent C.S."/>
            <person name="Walsh D."/>
            <person name="Lavine L.C."/>
        </authorList>
    </citation>
    <scope>NUCLEOTIDE SEQUENCE</scope>
</reference>
<name>A0A0A9YPX3_LYGHE</name>
<organism evidence="1">
    <name type="scientific">Lygus hesperus</name>
    <name type="common">Western plant bug</name>
    <dbReference type="NCBI Taxonomy" id="30085"/>
    <lineage>
        <taxon>Eukaryota</taxon>
        <taxon>Metazoa</taxon>
        <taxon>Ecdysozoa</taxon>
        <taxon>Arthropoda</taxon>
        <taxon>Hexapoda</taxon>
        <taxon>Insecta</taxon>
        <taxon>Pterygota</taxon>
        <taxon>Neoptera</taxon>
        <taxon>Paraneoptera</taxon>
        <taxon>Hemiptera</taxon>
        <taxon>Heteroptera</taxon>
        <taxon>Panheteroptera</taxon>
        <taxon>Cimicomorpha</taxon>
        <taxon>Miridae</taxon>
        <taxon>Mirini</taxon>
        <taxon>Lygus</taxon>
    </lineage>
</organism>
<dbReference type="EMBL" id="GBHO01009320">
    <property type="protein sequence ID" value="JAG34284.1"/>
    <property type="molecule type" value="Transcribed_RNA"/>
</dbReference>
<reference evidence="1" key="2">
    <citation type="submission" date="2014-07" db="EMBL/GenBank/DDBJ databases">
        <authorList>
            <person name="Hull J."/>
        </authorList>
    </citation>
    <scope>NUCLEOTIDE SEQUENCE</scope>
</reference>